<proteinExistence type="predicted"/>
<dbReference type="AlphaFoldDB" id="A0A1L8SVD8"/>
<accession>A0A1L8SVD8</accession>
<evidence type="ECO:0000313" key="2">
    <source>
        <dbReference type="Proteomes" id="UP000183700"/>
    </source>
</evidence>
<comment type="caution">
    <text evidence="1">The sequence shown here is derived from an EMBL/GenBank/DDBJ whole genome shotgun (WGS) entry which is preliminary data.</text>
</comment>
<dbReference type="STRING" id="319970.RV00_GL002070"/>
<protein>
    <submittedName>
        <fullName evidence="1">Uncharacterized protein</fullName>
    </submittedName>
</protein>
<gene>
    <name evidence="1" type="ORF">RV00_GL002070</name>
</gene>
<name>A0A1L8SVD8_9ENTE</name>
<organism evidence="1 2">
    <name type="scientific">Enterococcus devriesei</name>
    <dbReference type="NCBI Taxonomy" id="319970"/>
    <lineage>
        <taxon>Bacteria</taxon>
        <taxon>Bacillati</taxon>
        <taxon>Bacillota</taxon>
        <taxon>Bacilli</taxon>
        <taxon>Lactobacillales</taxon>
        <taxon>Enterococcaceae</taxon>
        <taxon>Enterococcus</taxon>
    </lineage>
</organism>
<sequence length="42" mass="4964">MSILLIVILLGIFFHKRRTPIAIYYSNSIIRCQVSKKKRQKS</sequence>
<dbReference type="Proteomes" id="UP000183700">
    <property type="component" value="Unassembled WGS sequence"/>
</dbReference>
<keyword evidence="2" id="KW-1185">Reference proteome</keyword>
<dbReference type="EMBL" id="JXKM01000004">
    <property type="protein sequence ID" value="OJG35926.1"/>
    <property type="molecule type" value="Genomic_DNA"/>
</dbReference>
<reference evidence="1 2" key="1">
    <citation type="submission" date="2014-12" db="EMBL/GenBank/DDBJ databases">
        <title>Draft genome sequences of 29 type strains of Enterococci.</title>
        <authorList>
            <person name="Zhong Z."/>
            <person name="Sun Z."/>
            <person name="Liu W."/>
            <person name="Zhang W."/>
            <person name="Zhang H."/>
        </authorList>
    </citation>
    <scope>NUCLEOTIDE SEQUENCE [LARGE SCALE GENOMIC DNA]</scope>
    <source>
        <strain evidence="1 2">DSM 22802</strain>
    </source>
</reference>
<evidence type="ECO:0000313" key="1">
    <source>
        <dbReference type="EMBL" id="OJG35926.1"/>
    </source>
</evidence>